<dbReference type="Pfam" id="PF00497">
    <property type="entry name" value="SBP_bac_3"/>
    <property type="match status" value="1"/>
</dbReference>
<evidence type="ECO:0000256" key="2">
    <source>
        <dbReference type="SAM" id="SignalP"/>
    </source>
</evidence>
<reference evidence="4 5" key="1">
    <citation type="submission" date="2024-10" db="EMBL/GenBank/DDBJ databases">
        <title>The Natural Products Discovery Center: Release of the First 8490 Sequenced Strains for Exploring Actinobacteria Biosynthetic Diversity.</title>
        <authorList>
            <person name="Kalkreuter E."/>
            <person name="Kautsar S.A."/>
            <person name="Yang D."/>
            <person name="Bader C.D."/>
            <person name="Teijaro C.N."/>
            <person name="Fluegel L."/>
            <person name="Davis C.M."/>
            <person name="Simpson J.R."/>
            <person name="Lauterbach L."/>
            <person name="Steele A.D."/>
            <person name="Gui C."/>
            <person name="Meng S."/>
            <person name="Li G."/>
            <person name="Viehrig K."/>
            <person name="Ye F."/>
            <person name="Su P."/>
            <person name="Kiefer A.F."/>
            <person name="Nichols A."/>
            <person name="Cepeda A.J."/>
            <person name="Yan W."/>
            <person name="Fan B."/>
            <person name="Jiang Y."/>
            <person name="Adhikari A."/>
            <person name="Zheng C.-J."/>
            <person name="Schuster L."/>
            <person name="Cowan T.M."/>
            <person name="Smanski M.J."/>
            <person name="Chevrette M.G."/>
            <person name="De Carvalho L.P.S."/>
            <person name="Shen B."/>
        </authorList>
    </citation>
    <scope>NUCLEOTIDE SEQUENCE [LARGE SCALE GENOMIC DNA]</scope>
    <source>
        <strain evidence="4 5">NPDC002173</strain>
    </source>
</reference>
<dbReference type="InterPro" id="IPR001638">
    <property type="entry name" value="Solute-binding_3/MltF_N"/>
</dbReference>
<evidence type="ECO:0000313" key="4">
    <source>
        <dbReference type="EMBL" id="MFF3671506.1"/>
    </source>
</evidence>
<dbReference type="SUPFAM" id="SSF53850">
    <property type="entry name" value="Periplasmic binding protein-like II"/>
    <property type="match status" value="1"/>
</dbReference>
<keyword evidence="5" id="KW-1185">Reference proteome</keyword>
<evidence type="ECO:0000259" key="3">
    <source>
        <dbReference type="SMART" id="SM00062"/>
    </source>
</evidence>
<comment type="caution">
    <text evidence="4">The sequence shown here is derived from an EMBL/GenBank/DDBJ whole genome shotgun (WGS) entry which is preliminary data.</text>
</comment>
<dbReference type="SMART" id="SM00062">
    <property type="entry name" value="PBPb"/>
    <property type="match status" value="1"/>
</dbReference>
<feature type="signal peptide" evidence="2">
    <location>
        <begin position="1"/>
        <end position="20"/>
    </location>
</feature>
<name>A0ABW6T2M8_9ACTN</name>
<evidence type="ECO:0000313" key="5">
    <source>
        <dbReference type="Proteomes" id="UP001602013"/>
    </source>
</evidence>
<accession>A0ABW6T2M8</accession>
<dbReference type="PANTHER" id="PTHR35936">
    <property type="entry name" value="MEMBRANE-BOUND LYTIC MUREIN TRANSGLYCOSYLASE F"/>
    <property type="match status" value="1"/>
</dbReference>
<dbReference type="Proteomes" id="UP001602013">
    <property type="component" value="Unassembled WGS sequence"/>
</dbReference>
<dbReference type="RefSeq" id="WP_387417682.1">
    <property type="nucleotide sequence ID" value="NZ_CP191998.1"/>
</dbReference>
<feature type="domain" description="Solute-binding protein family 3/N-terminal" evidence="3">
    <location>
        <begin position="49"/>
        <end position="281"/>
    </location>
</feature>
<sequence>MVSKRVLAVVVAGCIPFALSACTKAPADGGERVANAAVQPPKPYADTGVINLCSAFTNPPRIYQHDGERVGAEFELGTALAGELGLKINWTQYESSGLLSGLIGKRCDMLIDEFADRAERRDKVWWLPSSYAVTQVVVPKGNPKQIHSFEDMPGKKVGVPDGTLAQDMVVAWNKKIVAEGKAQIDVVTLPNTRDMFQQVAAKNLDAAVGTDSSAAYYGALANGGIESGGAGCTSGTTDDDRVGFLIRKEEPELFKAMEKAMANLRSNGRYQSIFEKHGLGSVTLDKFGDGKPPLCAPGVKL</sequence>
<feature type="chain" id="PRO_5045773443" evidence="2">
    <location>
        <begin position="21"/>
        <end position="301"/>
    </location>
</feature>
<dbReference type="PROSITE" id="PS51257">
    <property type="entry name" value="PROKAR_LIPOPROTEIN"/>
    <property type="match status" value="1"/>
</dbReference>
<keyword evidence="1 2" id="KW-0732">Signal</keyword>
<dbReference type="Gene3D" id="3.40.190.10">
    <property type="entry name" value="Periplasmic binding protein-like II"/>
    <property type="match status" value="2"/>
</dbReference>
<protein>
    <submittedName>
        <fullName evidence="4">Transporter substrate-binding domain-containing protein</fullName>
    </submittedName>
</protein>
<gene>
    <name evidence="4" type="ORF">ACFYXI_38575</name>
</gene>
<evidence type="ECO:0000256" key="1">
    <source>
        <dbReference type="ARBA" id="ARBA00022729"/>
    </source>
</evidence>
<proteinExistence type="predicted"/>
<dbReference type="EMBL" id="JBIASD010000048">
    <property type="protein sequence ID" value="MFF3671506.1"/>
    <property type="molecule type" value="Genomic_DNA"/>
</dbReference>
<organism evidence="4 5">
    <name type="scientific">Microtetraspora malaysiensis</name>
    <dbReference type="NCBI Taxonomy" id="161358"/>
    <lineage>
        <taxon>Bacteria</taxon>
        <taxon>Bacillati</taxon>
        <taxon>Actinomycetota</taxon>
        <taxon>Actinomycetes</taxon>
        <taxon>Streptosporangiales</taxon>
        <taxon>Streptosporangiaceae</taxon>
        <taxon>Microtetraspora</taxon>
    </lineage>
</organism>